<dbReference type="PANTHER" id="PTHR11465:SF23">
    <property type="entry name" value="CATALASE-2"/>
    <property type="match status" value="1"/>
</dbReference>
<keyword evidence="10 13" id="KW-0376">Hydrogen peroxide</keyword>
<organism evidence="15 16">
    <name type="scientific">Acetonema longum DSM 6540</name>
    <dbReference type="NCBI Taxonomy" id="1009370"/>
    <lineage>
        <taxon>Bacteria</taxon>
        <taxon>Bacillati</taxon>
        <taxon>Bacillota</taxon>
        <taxon>Negativicutes</taxon>
        <taxon>Acetonemataceae</taxon>
        <taxon>Acetonema</taxon>
    </lineage>
</organism>
<evidence type="ECO:0000259" key="14">
    <source>
        <dbReference type="SMART" id="SM01060"/>
    </source>
</evidence>
<dbReference type="RefSeq" id="WP_004093231.1">
    <property type="nucleotide sequence ID" value="NZ_AFGF01000034.1"/>
</dbReference>
<dbReference type="PROSITE" id="PS51402">
    <property type="entry name" value="CATALASE_3"/>
    <property type="match status" value="1"/>
</dbReference>
<dbReference type="GO" id="GO:0005737">
    <property type="term" value="C:cytoplasm"/>
    <property type="evidence" value="ECO:0007669"/>
    <property type="project" value="TreeGrafter"/>
</dbReference>
<evidence type="ECO:0000256" key="8">
    <source>
        <dbReference type="ARBA" id="ARBA00023002"/>
    </source>
</evidence>
<dbReference type="InterPro" id="IPR018028">
    <property type="entry name" value="Catalase"/>
</dbReference>
<dbReference type="PRINTS" id="PR00067">
    <property type="entry name" value="CATALASE"/>
</dbReference>
<evidence type="ECO:0000256" key="2">
    <source>
        <dbReference type="ARBA" id="ARBA00002974"/>
    </source>
</evidence>
<evidence type="ECO:0000256" key="5">
    <source>
        <dbReference type="ARBA" id="ARBA00022559"/>
    </source>
</evidence>
<comment type="function">
    <text evidence="2">Decomposes hydrogen peroxide into water and oxygen; serves to protect cells from the toxic effects of hydrogen peroxide.</text>
</comment>
<dbReference type="GO" id="GO:0042542">
    <property type="term" value="P:response to hydrogen peroxide"/>
    <property type="evidence" value="ECO:0007669"/>
    <property type="project" value="TreeGrafter"/>
</dbReference>
<evidence type="ECO:0000256" key="4">
    <source>
        <dbReference type="ARBA" id="ARBA00012314"/>
    </source>
</evidence>
<dbReference type="AlphaFoldDB" id="F7NFT4"/>
<keyword evidence="16" id="KW-1185">Reference proteome</keyword>
<dbReference type="eggNOG" id="COG0753">
    <property type="taxonomic scope" value="Bacteria"/>
</dbReference>
<dbReference type="STRING" id="1009370.ALO_04578"/>
<dbReference type="InterPro" id="IPR024708">
    <property type="entry name" value="Catalase_AS"/>
</dbReference>
<dbReference type="PIRSF" id="PIRSF038928">
    <property type="entry name" value="Catalase_clade1-3"/>
    <property type="match status" value="1"/>
</dbReference>
<evidence type="ECO:0000256" key="7">
    <source>
        <dbReference type="ARBA" id="ARBA00022723"/>
    </source>
</evidence>
<comment type="cofactor">
    <cofactor evidence="1 12">
        <name>heme</name>
        <dbReference type="ChEBI" id="CHEBI:30413"/>
    </cofactor>
</comment>
<keyword evidence="5 13" id="KW-0575">Peroxidase</keyword>
<proteinExistence type="inferred from homology"/>
<dbReference type="InterPro" id="IPR024711">
    <property type="entry name" value="Catalase_clade1/3"/>
</dbReference>
<evidence type="ECO:0000256" key="12">
    <source>
        <dbReference type="PIRSR" id="PIRSR038928-2"/>
    </source>
</evidence>
<keyword evidence="6 12" id="KW-0349">Heme</keyword>
<evidence type="ECO:0000256" key="3">
    <source>
        <dbReference type="ARBA" id="ARBA00005329"/>
    </source>
</evidence>
<protein>
    <recommendedName>
        <fullName evidence="4 13">Catalase</fullName>
        <ecNumber evidence="4 13">1.11.1.6</ecNumber>
    </recommendedName>
</protein>
<evidence type="ECO:0000313" key="16">
    <source>
        <dbReference type="Proteomes" id="UP000003240"/>
    </source>
</evidence>
<dbReference type="GO" id="GO:0046872">
    <property type="term" value="F:metal ion binding"/>
    <property type="evidence" value="ECO:0007669"/>
    <property type="project" value="UniProtKB-KW"/>
</dbReference>
<dbReference type="InterPro" id="IPR002226">
    <property type="entry name" value="Catalase_haem_BS"/>
</dbReference>
<accession>F7NFT4</accession>
<dbReference type="Gene3D" id="2.40.180.10">
    <property type="entry name" value="Catalase core domain"/>
    <property type="match status" value="1"/>
</dbReference>
<evidence type="ECO:0000256" key="9">
    <source>
        <dbReference type="ARBA" id="ARBA00023004"/>
    </source>
</evidence>
<dbReference type="GO" id="GO:0042744">
    <property type="term" value="P:hydrogen peroxide catabolic process"/>
    <property type="evidence" value="ECO:0007669"/>
    <property type="project" value="UniProtKB-KW"/>
</dbReference>
<dbReference type="Pfam" id="PF06628">
    <property type="entry name" value="Catalase-rel"/>
    <property type="match status" value="1"/>
</dbReference>
<comment type="similarity">
    <text evidence="3 13">Belongs to the catalase family.</text>
</comment>
<feature type="active site" evidence="11">
    <location>
        <position position="127"/>
    </location>
</feature>
<evidence type="ECO:0000256" key="6">
    <source>
        <dbReference type="ARBA" id="ARBA00022617"/>
    </source>
</evidence>
<dbReference type="Pfam" id="PF00199">
    <property type="entry name" value="Catalase"/>
    <property type="match status" value="1"/>
</dbReference>
<dbReference type="EMBL" id="AFGF01000034">
    <property type="protein sequence ID" value="EGO65095.1"/>
    <property type="molecule type" value="Genomic_DNA"/>
</dbReference>
<dbReference type="GO" id="GO:0004096">
    <property type="term" value="F:catalase activity"/>
    <property type="evidence" value="ECO:0007669"/>
    <property type="project" value="UniProtKB-EC"/>
</dbReference>
<sequence length="483" mass="54350">MVKRYLTSNQGTPVGDDQHSLTVGERGPILLTDTVYLEKIAQFDRERIPERAFHAKGAGAYGYFVPYRSFASLTKAGFLQDPEKATPVFTRFSLAGGSSGGADTVRDVRGFAVKFYTEEGNYDLICNHIPVFPLRDPLQFPDFVHAVKPDPIANIRGGPIAASRFWDFVSLRPESMNFLIYLFSDLGTVRSYRTIPGFGINTYKWVNLRGEETYIRYYWEPCAGVEYIDSKTAAHLAGTDPDVASRDLFDTLAAGNSVEFEMRVQTIKPELECEQPFDILDPTLIWPEHMYPLIPVGRMVLNKNPENFFAEVEQSAFSPAAIVPGIGFSNDRILQGRIFPYGDTQRYRIGPNYLELPVNMPRHPVDNKMQDGPMRSGYSTDIANYLPNTLSGGMPAEAPEKGNPPQEYISGCVGRQEIAGDDYYQPGCTYRNMSGPEKNRLVSNIMESLSQAYEPIQRRMIDHFMRTDQEFGCRIAQKLSLIP</sequence>
<dbReference type="PROSITE" id="PS00437">
    <property type="entry name" value="CATALASE_1"/>
    <property type="match status" value="1"/>
</dbReference>
<comment type="caution">
    <text evidence="15">The sequence shown here is derived from an EMBL/GenBank/DDBJ whole genome shotgun (WGS) entry which is preliminary data.</text>
</comment>
<keyword evidence="7 12" id="KW-0479">Metal-binding</keyword>
<gene>
    <name evidence="15" type="ORF">ALO_04578</name>
</gene>
<evidence type="ECO:0000256" key="1">
    <source>
        <dbReference type="ARBA" id="ARBA00001971"/>
    </source>
</evidence>
<reference evidence="15 16" key="1">
    <citation type="journal article" date="2011" name="EMBO J.">
        <title>Structural diversity of bacterial flagellar motors.</title>
        <authorList>
            <person name="Chen S."/>
            <person name="Beeby M."/>
            <person name="Murphy G.E."/>
            <person name="Leadbetter J.R."/>
            <person name="Hendrixson D.R."/>
            <person name="Briegel A."/>
            <person name="Li Z."/>
            <person name="Shi J."/>
            <person name="Tocheva E.I."/>
            <person name="Muller A."/>
            <person name="Dobro M.J."/>
            <person name="Jensen G.J."/>
        </authorList>
    </citation>
    <scope>NUCLEOTIDE SEQUENCE [LARGE SCALE GENOMIC DNA]</scope>
    <source>
        <strain evidence="15 16">DSM 6540</strain>
    </source>
</reference>
<name>F7NFT4_9FIRM</name>
<dbReference type="GO" id="GO:0020037">
    <property type="term" value="F:heme binding"/>
    <property type="evidence" value="ECO:0007669"/>
    <property type="project" value="InterPro"/>
</dbReference>
<keyword evidence="9 12" id="KW-0408">Iron</keyword>
<dbReference type="InterPro" id="IPR020835">
    <property type="entry name" value="Catalase_sf"/>
</dbReference>
<dbReference type="InterPro" id="IPR010582">
    <property type="entry name" value="Catalase_immune_responsive"/>
</dbReference>
<evidence type="ECO:0000256" key="10">
    <source>
        <dbReference type="ARBA" id="ARBA00023324"/>
    </source>
</evidence>
<dbReference type="SMART" id="SM01060">
    <property type="entry name" value="Catalase"/>
    <property type="match status" value="1"/>
</dbReference>
<evidence type="ECO:0000313" key="15">
    <source>
        <dbReference type="EMBL" id="EGO65095.1"/>
    </source>
</evidence>
<dbReference type="InterPro" id="IPR011614">
    <property type="entry name" value="Catalase_core"/>
</dbReference>
<dbReference type="Proteomes" id="UP000003240">
    <property type="component" value="Unassembled WGS sequence"/>
</dbReference>
<dbReference type="PANTHER" id="PTHR11465">
    <property type="entry name" value="CATALASE"/>
    <property type="match status" value="1"/>
</dbReference>
<dbReference type="SUPFAM" id="SSF56634">
    <property type="entry name" value="Heme-dependent catalase-like"/>
    <property type="match status" value="1"/>
</dbReference>
<dbReference type="EC" id="1.11.1.6" evidence="4 13"/>
<keyword evidence="8 13" id="KW-0560">Oxidoreductase</keyword>
<dbReference type="PROSITE" id="PS00438">
    <property type="entry name" value="CATALASE_2"/>
    <property type="match status" value="1"/>
</dbReference>
<feature type="active site" evidence="11">
    <location>
        <position position="54"/>
    </location>
</feature>
<dbReference type="OrthoDB" id="9760293at2"/>
<feature type="domain" description="Catalase core" evidence="14">
    <location>
        <begin position="7"/>
        <end position="394"/>
    </location>
</feature>
<comment type="catalytic activity">
    <reaction evidence="13">
        <text>2 H2O2 = O2 + 2 H2O</text>
        <dbReference type="Rhea" id="RHEA:20309"/>
        <dbReference type="ChEBI" id="CHEBI:15377"/>
        <dbReference type="ChEBI" id="CHEBI:15379"/>
        <dbReference type="ChEBI" id="CHEBI:16240"/>
        <dbReference type="EC" id="1.11.1.6"/>
    </reaction>
</comment>
<evidence type="ECO:0000256" key="11">
    <source>
        <dbReference type="PIRSR" id="PIRSR038928-1"/>
    </source>
</evidence>
<evidence type="ECO:0000256" key="13">
    <source>
        <dbReference type="RuleBase" id="RU000498"/>
    </source>
</evidence>
<feature type="binding site" description="axial binding residue" evidence="12">
    <location>
        <position position="341"/>
    </location>
    <ligand>
        <name>heme</name>
        <dbReference type="ChEBI" id="CHEBI:30413"/>
    </ligand>
    <ligandPart>
        <name>Fe</name>
        <dbReference type="ChEBI" id="CHEBI:18248"/>
    </ligandPart>
</feature>